<dbReference type="RefSeq" id="WP_348268034.1">
    <property type="nucleotide sequence ID" value="NZ_CP121194.1"/>
</dbReference>
<feature type="transmembrane region" description="Helical" evidence="1">
    <location>
        <begin position="95"/>
        <end position="113"/>
    </location>
</feature>
<keyword evidence="1" id="KW-1133">Transmembrane helix</keyword>
<proteinExistence type="predicted"/>
<feature type="transmembrane region" description="Helical" evidence="1">
    <location>
        <begin position="67"/>
        <end position="89"/>
    </location>
</feature>
<accession>A0AAU7D004</accession>
<sequence length="127" mass="13996">MKIAVVIARVLLGLMFLVFGLNYFFHFLPMPPPPGDAGVLMGIFYTHGWLTFHGVLYVIAGLLLLSGWYVPVALTILGPIIVNILLFHLTIAPGIAPGLLAAVLELFLIWAYWPAFRGIFTAKMETL</sequence>
<protein>
    <submittedName>
        <fullName evidence="3">DoxX family protein</fullName>
    </submittedName>
</protein>
<organism evidence="3">
    <name type="scientific">Edaphobacter paludis</name>
    <dbReference type="NCBI Taxonomy" id="3035702"/>
    <lineage>
        <taxon>Bacteria</taxon>
        <taxon>Pseudomonadati</taxon>
        <taxon>Acidobacteriota</taxon>
        <taxon>Terriglobia</taxon>
        <taxon>Terriglobales</taxon>
        <taxon>Acidobacteriaceae</taxon>
        <taxon>Edaphobacter</taxon>
    </lineage>
</organism>
<keyword evidence="1" id="KW-0812">Transmembrane</keyword>
<dbReference type="AlphaFoldDB" id="A0AAU7D7D0"/>
<name>A0AAU7D7D0_9BACT</name>
<reference evidence="3" key="1">
    <citation type="submission" date="2023-03" db="EMBL/GenBank/DDBJ databases">
        <title>Edaphobacter sp.</title>
        <authorList>
            <person name="Huber K.J."/>
            <person name="Papendorf J."/>
            <person name="Pilke C."/>
            <person name="Bunk B."/>
            <person name="Sproeer C."/>
            <person name="Pester M."/>
        </authorList>
    </citation>
    <scope>NUCLEOTIDE SEQUENCE</scope>
    <source>
        <strain evidence="2">DSM 109919</strain>
        <strain evidence="3">DSM 109920</strain>
    </source>
</reference>
<gene>
    <name evidence="2" type="ORF">P4G45_02030</name>
    <name evidence="3" type="ORF">P8936_02000</name>
</gene>
<feature type="transmembrane region" description="Helical" evidence="1">
    <location>
        <begin position="37"/>
        <end position="60"/>
    </location>
</feature>
<feature type="transmembrane region" description="Helical" evidence="1">
    <location>
        <begin position="7"/>
        <end position="25"/>
    </location>
</feature>
<dbReference type="EMBL" id="CP121194">
    <property type="protein sequence ID" value="XBH10528.1"/>
    <property type="molecule type" value="Genomic_DNA"/>
</dbReference>
<evidence type="ECO:0000256" key="1">
    <source>
        <dbReference type="SAM" id="Phobius"/>
    </source>
</evidence>
<evidence type="ECO:0000313" key="2">
    <source>
        <dbReference type="EMBL" id="XBH10528.1"/>
    </source>
</evidence>
<keyword evidence="1" id="KW-0472">Membrane</keyword>
<dbReference type="EMBL" id="CP121195">
    <property type="protein sequence ID" value="XBH13957.1"/>
    <property type="molecule type" value="Genomic_DNA"/>
</dbReference>
<dbReference type="KEGG" id="epl:P4G45_02030"/>
<evidence type="ECO:0000313" key="3">
    <source>
        <dbReference type="EMBL" id="XBH13957.1"/>
    </source>
</evidence>
<accession>A0AAU7D7D0</accession>